<dbReference type="InterPro" id="IPR010982">
    <property type="entry name" value="Lambda_DNA-bd_dom_sf"/>
</dbReference>
<evidence type="ECO:0000259" key="1">
    <source>
        <dbReference type="PROSITE" id="PS50943"/>
    </source>
</evidence>
<proteinExistence type="predicted"/>
<gene>
    <name evidence="2" type="ORF">A3C70_03080</name>
</gene>
<name>A0A1G2TH71_9BACT</name>
<dbReference type="GO" id="GO:0003677">
    <property type="term" value="F:DNA binding"/>
    <property type="evidence" value="ECO:0007669"/>
    <property type="project" value="InterPro"/>
</dbReference>
<comment type="caution">
    <text evidence="2">The sequence shown here is derived from an EMBL/GenBank/DDBJ whole genome shotgun (WGS) entry which is preliminary data.</text>
</comment>
<dbReference type="PROSITE" id="PS50943">
    <property type="entry name" value="HTH_CROC1"/>
    <property type="match status" value="1"/>
</dbReference>
<dbReference type="EMBL" id="MHVR01000014">
    <property type="protein sequence ID" value="OHA95961.1"/>
    <property type="molecule type" value="Genomic_DNA"/>
</dbReference>
<dbReference type="CDD" id="cd00093">
    <property type="entry name" value="HTH_XRE"/>
    <property type="match status" value="1"/>
</dbReference>
<feature type="domain" description="HTH cro/C1-type" evidence="1">
    <location>
        <begin position="17"/>
        <end position="71"/>
    </location>
</feature>
<evidence type="ECO:0000313" key="3">
    <source>
        <dbReference type="Proteomes" id="UP000178175"/>
    </source>
</evidence>
<dbReference type="Gene3D" id="1.10.260.40">
    <property type="entry name" value="lambda repressor-like DNA-binding domains"/>
    <property type="match status" value="1"/>
</dbReference>
<dbReference type="SUPFAM" id="SSF47413">
    <property type="entry name" value="lambda repressor-like DNA-binding domains"/>
    <property type="match status" value="1"/>
</dbReference>
<protein>
    <recommendedName>
        <fullName evidence="1">HTH cro/C1-type domain-containing protein</fullName>
    </recommendedName>
</protein>
<evidence type="ECO:0000313" key="2">
    <source>
        <dbReference type="EMBL" id="OHA95961.1"/>
    </source>
</evidence>
<dbReference type="InterPro" id="IPR001387">
    <property type="entry name" value="Cro/C1-type_HTH"/>
</dbReference>
<dbReference type="Pfam" id="PF01381">
    <property type="entry name" value="HTH_3"/>
    <property type="match status" value="1"/>
</dbReference>
<dbReference type="Proteomes" id="UP000178175">
    <property type="component" value="Unassembled WGS sequence"/>
</dbReference>
<sequence length="73" mass="8584">MVDTIRSKEYADFVGKLRKARLGTGLRQIDVAKKLKRTQSYVSRVEMGEQRLDILELKKFAELYKKDLGYFIK</sequence>
<organism evidence="2 3">
    <name type="scientific">Candidatus Zambryskibacteria bacterium RIFCSPHIGHO2_02_FULL_43_14</name>
    <dbReference type="NCBI Taxonomy" id="1802748"/>
    <lineage>
        <taxon>Bacteria</taxon>
        <taxon>Candidatus Zambryskiibacteriota</taxon>
    </lineage>
</organism>
<dbReference type="SMART" id="SM00530">
    <property type="entry name" value="HTH_XRE"/>
    <property type="match status" value="1"/>
</dbReference>
<reference evidence="2 3" key="1">
    <citation type="journal article" date="2016" name="Nat. Commun.">
        <title>Thousands of microbial genomes shed light on interconnected biogeochemical processes in an aquifer system.</title>
        <authorList>
            <person name="Anantharaman K."/>
            <person name="Brown C.T."/>
            <person name="Hug L.A."/>
            <person name="Sharon I."/>
            <person name="Castelle C.J."/>
            <person name="Probst A.J."/>
            <person name="Thomas B.C."/>
            <person name="Singh A."/>
            <person name="Wilkins M.J."/>
            <person name="Karaoz U."/>
            <person name="Brodie E.L."/>
            <person name="Williams K.H."/>
            <person name="Hubbard S.S."/>
            <person name="Banfield J.F."/>
        </authorList>
    </citation>
    <scope>NUCLEOTIDE SEQUENCE [LARGE SCALE GENOMIC DNA]</scope>
</reference>
<accession>A0A1G2TH71</accession>
<dbReference type="AlphaFoldDB" id="A0A1G2TH71"/>